<dbReference type="PATRIC" id="fig|54915.3.peg.1868"/>
<dbReference type="InterPro" id="IPR036388">
    <property type="entry name" value="WH-like_DNA-bd_sf"/>
</dbReference>
<dbReference type="AlphaFoldDB" id="A0A0K9YXJ7"/>
<keyword evidence="4" id="KW-1185">Reference proteome</keyword>
<dbReference type="Proteomes" id="UP000036834">
    <property type="component" value="Unassembled WGS sequence"/>
</dbReference>
<evidence type="ECO:0000313" key="3">
    <source>
        <dbReference type="Proteomes" id="UP000036834"/>
    </source>
</evidence>
<reference evidence="3" key="1">
    <citation type="submission" date="2015-07" db="EMBL/GenBank/DDBJ databases">
        <title>Genome sequencing project for genomic taxonomy and phylogenomics of Bacillus-like bacteria.</title>
        <authorList>
            <person name="Liu B."/>
            <person name="Wang J."/>
            <person name="Zhu Y."/>
            <person name="Liu G."/>
            <person name="Chen Q."/>
            <person name="Chen Z."/>
            <person name="Lan J."/>
            <person name="Che J."/>
            <person name="Ge C."/>
            <person name="Shi H."/>
            <person name="Pan Z."/>
            <person name="Liu X."/>
        </authorList>
    </citation>
    <scope>NUCLEOTIDE SEQUENCE [LARGE SCALE GENOMIC DNA]</scope>
    <source>
        <strain evidence="3">DSM 9887</strain>
    </source>
</reference>
<dbReference type="RefSeq" id="WP_049739022.1">
    <property type="nucleotide sequence ID" value="NZ_BJON01000031.1"/>
</dbReference>
<gene>
    <name evidence="2" type="ORF">ADS79_14210</name>
    <name evidence="1" type="ORF">BRE01_62910</name>
</gene>
<dbReference type="InterPro" id="IPR018597">
    <property type="entry name" value="Phage_Tuc2009_YjcQ"/>
</dbReference>
<comment type="caution">
    <text evidence="2">The sequence shown here is derived from an EMBL/GenBank/DDBJ whole genome shotgun (WGS) entry which is preliminary data.</text>
</comment>
<reference evidence="2" key="2">
    <citation type="submission" date="2015-07" db="EMBL/GenBank/DDBJ databases">
        <title>MeaNS - Measles Nucleotide Surveillance Program.</title>
        <authorList>
            <person name="Tran T."/>
            <person name="Druce J."/>
        </authorList>
    </citation>
    <scope>NUCLEOTIDE SEQUENCE</scope>
    <source>
        <strain evidence="2">DSM 9887</strain>
    </source>
</reference>
<reference evidence="1 4" key="3">
    <citation type="submission" date="2019-06" db="EMBL/GenBank/DDBJ databases">
        <title>Whole genome shotgun sequence of Brevibacillus reuszeri NBRC 15719.</title>
        <authorList>
            <person name="Hosoyama A."/>
            <person name="Uohara A."/>
            <person name="Ohji S."/>
            <person name="Ichikawa N."/>
        </authorList>
    </citation>
    <scope>NUCLEOTIDE SEQUENCE [LARGE SCALE GENOMIC DNA]</scope>
    <source>
        <strain evidence="1 4">NBRC 15719</strain>
    </source>
</reference>
<accession>A0A0K9YXJ7</accession>
<dbReference type="Pfam" id="PF09639">
    <property type="entry name" value="YjcQ"/>
    <property type="match status" value="1"/>
</dbReference>
<name>A0A0K9YXJ7_9BACL</name>
<dbReference type="EMBL" id="LGIQ01000007">
    <property type="protein sequence ID" value="KNB72970.1"/>
    <property type="molecule type" value="Genomic_DNA"/>
</dbReference>
<dbReference type="Proteomes" id="UP000319578">
    <property type="component" value="Unassembled WGS sequence"/>
</dbReference>
<evidence type="ECO:0000313" key="1">
    <source>
        <dbReference type="EMBL" id="GED72589.1"/>
    </source>
</evidence>
<evidence type="ECO:0000313" key="2">
    <source>
        <dbReference type="EMBL" id="KNB72970.1"/>
    </source>
</evidence>
<dbReference type="STRING" id="54915.ADS79_14210"/>
<evidence type="ECO:0000313" key="4">
    <source>
        <dbReference type="Proteomes" id="UP000319578"/>
    </source>
</evidence>
<sequence>MQFDTKQKVLLALYIEYQKDVPNMRSINAETLEIDHEAFSVALMKLETEEYITDLIEIKTLGSAPPSYRLDRAKLTRDGVEYVETKLSIDTRMSGTEKVTGILKKLGEWGMEQLKDVSAKVAAELIKGQFESK</sequence>
<protein>
    <submittedName>
        <fullName evidence="2">Uncharacterized protein</fullName>
    </submittedName>
</protein>
<organism evidence="2 3">
    <name type="scientific">Brevibacillus reuszeri</name>
    <dbReference type="NCBI Taxonomy" id="54915"/>
    <lineage>
        <taxon>Bacteria</taxon>
        <taxon>Bacillati</taxon>
        <taxon>Bacillota</taxon>
        <taxon>Bacilli</taxon>
        <taxon>Bacillales</taxon>
        <taxon>Paenibacillaceae</taxon>
        <taxon>Brevibacillus</taxon>
    </lineage>
</organism>
<dbReference type="OrthoDB" id="2680576at2"/>
<proteinExistence type="predicted"/>
<dbReference type="EMBL" id="BJON01000031">
    <property type="protein sequence ID" value="GED72589.1"/>
    <property type="molecule type" value="Genomic_DNA"/>
</dbReference>
<dbReference type="Gene3D" id="1.10.10.10">
    <property type="entry name" value="Winged helix-like DNA-binding domain superfamily/Winged helix DNA-binding domain"/>
    <property type="match status" value="1"/>
</dbReference>